<name>A0A1D8D209_CHLLM</name>
<keyword evidence="1" id="KW-0479">Metal-binding</keyword>
<proteinExistence type="predicted"/>
<dbReference type="PROSITE" id="PS00198">
    <property type="entry name" value="4FE4S_FER_1"/>
    <property type="match status" value="2"/>
</dbReference>
<evidence type="ECO:0000313" key="5">
    <source>
        <dbReference type="EMBL" id="AOS83515.1"/>
    </source>
</evidence>
<sequence>MGIQEQYRNEAAALLSSGEVKLVIGFGAGSTADRRRPLFARTPEQAQKFVLDAACIANLSTYLVAEGLLSDGKKVGVFLKPDGIRSVNILISEAQLKPEQVVILGYAIENGKEVTPLEGRNISDFSIGEKIRKLTPPPHVIEAAEKIEAMSPAERFEFWKEHFSKCIKCYACRQVCPMCYCRRCIVDVNQPQWVSTSSHTLGNFEWNLVRAFHLAGRCAACGACDRACPVNIPLRLVNYRMGKEVRSAFNYVAGENSDQKPVLASFKQDDPETFIL</sequence>
<dbReference type="SUPFAM" id="SSF46548">
    <property type="entry name" value="alpha-helical ferredoxin"/>
    <property type="match status" value="1"/>
</dbReference>
<dbReference type="RefSeq" id="WP_069809232.1">
    <property type="nucleotide sequence ID" value="NZ_CP017305.1"/>
</dbReference>
<evidence type="ECO:0000256" key="3">
    <source>
        <dbReference type="ARBA" id="ARBA00023014"/>
    </source>
</evidence>
<reference evidence="5" key="1">
    <citation type="submission" date="2016-09" db="EMBL/GenBank/DDBJ databases">
        <title>Genome sequence of Chlorobaculum limnaeum.</title>
        <authorList>
            <person name="Liu Z."/>
            <person name="Tank M."/>
            <person name="Bryant D.A."/>
        </authorList>
    </citation>
    <scope>NUCLEOTIDE SEQUENCE [LARGE SCALE GENOMIC DNA]</scope>
    <source>
        <strain evidence="5">DSM 1677</strain>
    </source>
</reference>
<evidence type="ECO:0000313" key="6">
    <source>
        <dbReference type="Proteomes" id="UP000095185"/>
    </source>
</evidence>
<organism evidence="5 6">
    <name type="scientific">Chlorobaculum limnaeum</name>
    <dbReference type="NCBI Taxonomy" id="274537"/>
    <lineage>
        <taxon>Bacteria</taxon>
        <taxon>Pseudomonadati</taxon>
        <taxon>Chlorobiota</taxon>
        <taxon>Chlorobiia</taxon>
        <taxon>Chlorobiales</taxon>
        <taxon>Chlorobiaceae</taxon>
        <taxon>Chlorobaculum</taxon>
    </lineage>
</organism>
<evidence type="ECO:0000256" key="2">
    <source>
        <dbReference type="ARBA" id="ARBA00023004"/>
    </source>
</evidence>
<dbReference type="STRING" id="274537.BIU88_04775"/>
<dbReference type="PROSITE" id="PS51379">
    <property type="entry name" value="4FE4S_FER_2"/>
    <property type="match status" value="1"/>
</dbReference>
<dbReference type="GO" id="GO:0046872">
    <property type="term" value="F:metal ion binding"/>
    <property type="evidence" value="ECO:0007669"/>
    <property type="project" value="UniProtKB-KW"/>
</dbReference>
<protein>
    <submittedName>
        <fullName evidence="5">4Fe-4S ferredoxin</fullName>
    </submittedName>
</protein>
<dbReference type="KEGG" id="clz:BIU88_04775"/>
<accession>A0A1D8D209</accession>
<dbReference type="GO" id="GO:0051536">
    <property type="term" value="F:iron-sulfur cluster binding"/>
    <property type="evidence" value="ECO:0007669"/>
    <property type="project" value="UniProtKB-KW"/>
</dbReference>
<keyword evidence="6" id="KW-1185">Reference proteome</keyword>
<evidence type="ECO:0000259" key="4">
    <source>
        <dbReference type="PROSITE" id="PS51379"/>
    </source>
</evidence>
<gene>
    <name evidence="5" type="ORF">BIU88_04775</name>
</gene>
<dbReference type="EMBL" id="CP017305">
    <property type="protein sequence ID" value="AOS83515.1"/>
    <property type="molecule type" value="Genomic_DNA"/>
</dbReference>
<dbReference type="OrthoDB" id="9773828at2"/>
<evidence type="ECO:0000256" key="1">
    <source>
        <dbReference type="ARBA" id="ARBA00022723"/>
    </source>
</evidence>
<feature type="domain" description="4Fe-4S ferredoxin-type" evidence="4">
    <location>
        <begin position="209"/>
        <end position="239"/>
    </location>
</feature>
<dbReference type="Proteomes" id="UP000095185">
    <property type="component" value="Chromosome"/>
</dbReference>
<dbReference type="InterPro" id="IPR017900">
    <property type="entry name" value="4Fe4S_Fe_S_CS"/>
</dbReference>
<dbReference type="InterPro" id="IPR017896">
    <property type="entry name" value="4Fe4S_Fe-S-bd"/>
</dbReference>
<dbReference type="AlphaFoldDB" id="A0A1D8D209"/>
<dbReference type="Gene3D" id="3.30.70.3270">
    <property type="match status" value="1"/>
</dbReference>
<keyword evidence="3" id="KW-0411">Iron-sulfur</keyword>
<keyword evidence="2" id="KW-0408">Iron</keyword>